<dbReference type="Gene3D" id="3.30.2340.10">
    <property type="entry name" value="TruD, insertion domain"/>
    <property type="match status" value="1"/>
</dbReference>
<dbReference type="RefSeq" id="WP_229162423.1">
    <property type="nucleotide sequence ID" value="NZ_JAJEWP010000006.1"/>
</dbReference>
<dbReference type="InterPro" id="IPR020119">
    <property type="entry name" value="PsdUridine_synth_TruD_CS"/>
</dbReference>
<keyword evidence="3 4" id="KW-0413">Isomerase</keyword>
<dbReference type="NCBIfam" id="TIGR00094">
    <property type="entry name" value="tRNA_TruD_broad"/>
    <property type="match status" value="1"/>
</dbReference>
<organism evidence="6 7">
    <name type="scientific">Fluctibacter halophilus</name>
    <dbReference type="NCBI Taxonomy" id="226011"/>
    <lineage>
        <taxon>Bacteria</taxon>
        <taxon>Pseudomonadati</taxon>
        <taxon>Pseudomonadota</taxon>
        <taxon>Gammaproteobacteria</taxon>
        <taxon>Alteromonadales</taxon>
        <taxon>Alteromonadaceae</taxon>
        <taxon>Fluctibacter</taxon>
    </lineage>
</organism>
<dbReference type="CDD" id="cd02575">
    <property type="entry name" value="PseudoU_synth_EcTruD"/>
    <property type="match status" value="1"/>
</dbReference>
<sequence>MTVTLSTEHWHYLHGCPSATGTLKAAPEDFQVEEILGFSPSGEGEHVFLWTEKRGLNTAYVAEQLAAYLNLPLRAVTYAGRKDKHALTRQWFGLHMPGQEMPDLSGLNVPGFRVLSQHRHNKKLRTGVLKGNQFTLQVRDIDDRTAVEHRLRAIADSGVPNYYGQQRFGDSRHHANGGNLNLGERLIAGEAIRNRNKRNLAISALRSWLFNQVVSCRLARQDQPAPLAGDVFLLAGSNSFFVAQGVDAQILQRLEQRDILLSAPLWGKGPLASQHGALALEQAALADHQPVCAFLASLGLDQERRTLMLYPKELQWHWPDDKTLSITFSLPSGCFATAVIREVCQLTKQEDKHEAIAE</sequence>
<keyword evidence="2 4" id="KW-0819">tRNA processing</keyword>
<accession>A0ABS8GCK3</accession>
<dbReference type="PANTHER" id="PTHR47811">
    <property type="entry name" value="TRNA PSEUDOURIDINE SYNTHASE D"/>
    <property type="match status" value="1"/>
</dbReference>
<dbReference type="InterPro" id="IPR042214">
    <property type="entry name" value="TruD_catalytic"/>
</dbReference>
<dbReference type="EMBL" id="JAJEWP010000006">
    <property type="protein sequence ID" value="MCC2617981.1"/>
    <property type="molecule type" value="Genomic_DNA"/>
</dbReference>
<dbReference type="Gene3D" id="3.30.2350.20">
    <property type="entry name" value="TruD, catalytic domain"/>
    <property type="match status" value="1"/>
</dbReference>
<dbReference type="InterPro" id="IPR011760">
    <property type="entry name" value="PsdUridine_synth_TruD_insert"/>
</dbReference>
<dbReference type="PANTHER" id="PTHR47811:SF1">
    <property type="entry name" value="TRNA PSEUDOURIDINE SYNTHASE D"/>
    <property type="match status" value="1"/>
</dbReference>
<dbReference type="InterPro" id="IPR020103">
    <property type="entry name" value="PsdUridine_synth_cat_dom_sf"/>
</dbReference>
<evidence type="ECO:0000256" key="2">
    <source>
        <dbReference type="ARBA" id="ARBA00022694"/>
    </source>
</evidence>
<comment type="function">
    <text evidence="4">Responsible for synthesis of pseudouridine from uracil-13 in transfer RNAs.</text>
</comment>
<comment type="caution">
    <text evidence="6">The sequence shown here is derived from an EMBL/GenBank/DDBJ whole genome shotgun (WGS) entry which is preliminary data.</text>
</comment>
<dbReference type="PROSITE" id="PS50984">
    <property type="entry name" value="TRUD"/>
    <property type="match status" value="1"/>
</dbReference>
<evidence type="ECO:0000313" key="6">
    <source>
        <dbReference type="EMBL" id="MCC2617981.1"/>
    </source>
</evidence>
<protein>
    <recommendedName>
        <fullName evidence="4">tRNA pseudouridine synthase D</fullName>
        <ecNumber evidence="4">5.4.99.27</ecNumber>
    </recommendedName>
    <alternativeName>
        <fullName evidence="4">tRNA pseudouridine(13) synthase</fullName>
    </alternativeName>
    <alternativeName>
        <fullName evidence="4">tRNA pseudouridylate synthase D</fullName>
    </alternativeName>
    <alternativeName>
        <fullName evidence="4">tRNA-uridine isomerase D</fullName>
    </alternativeName>
</protein>
<gene>
    <name evidence="4 6" type="primary">truD</name>
    <name evidence="6" type="ORF">LJ739_17135</name>
</gene>
<comment type="catalytic activity">
    <reaction evidence="4">
        <text>uridine(13) in tRNA = pseudouridine(13) in tRNA</text>
        <dbReference type="Rhea" id="RHEA:42540"/>
        <dbReference type="Rhea" id="RHEA-COMP:10105"/>
        <dbReference type="Rhea" id="RHEA-COMP:10106"/>
        <dbReference type="ChEBI" id="CHEBI:65314"/>
        <dbReference type="ChEBI" id="CHEBI:65315"/>
        <dbReference type="EC" id="5.4.99.27"/>
    </reaction>
</comment>
<dbReference type="EC" id="5.4.99.27" evidence="4"/>
<dbReference type="Proteomes" id="UP001520878">
    <property type="component" value="Unassembled WGS sequence"/>
</dbReference>
<dbReference type="GO" id="GO:0160150">
    <property type="term" value="F:tRNA pseudouridine(13) synthase activity"/>
    <property type="evidence" value="ECO:0007669"/>
    <property type="project" value="UniProtKB-EC"/>
</dbReference>
<dbReference type="Pfam" id="PF01142">
    <property type="entry name" value="TruD"/>
    <property type="match status" value="2"/>
</dbReference>
<evidence type="ECO:0000256" key="4">
    <source>
        <dbReference type="HAMAP-Rule" id="MF_01082"/>
    </source>
</evidence>
<dbReference type="HAMAP" id="MF_01082">
    <property type="entry name" value="TruD"/>
    <property type="match status" value="1"/>
</dbReference>
<dbReference type="PROSITE" id="PS01268">
    <property type="entry name" value="UPF0024"/>
    <property type="match status" value="1"/>
</dbReference>
<dbReference type="SUPFAM" id="SSF55120">
    <property type="entry name" value="Pseudouridine synthase"/>
    <property type="match status" value="1"/>
</dbReference>
<name>A0ABS8GCK3_9ALTE</name>
<feature type="active site" description="Nucleophile" evidence="4">
    <location>
        <position position="83"/>
    </location>
</feature>
<dbReference type="InterPro" id="IPR043165">
    <property type="entry name" value="TruD_insert_sf"/>
</dbReference>
<comment type="similarity">
    <text evidence="1 4">Belongs to the pseudouridine synthase TruD family.</text>
</comment>
<proteinExistence type="inferred from homology"/>
<evidence type="ECO:0000256" key="1">
    <source>
        <dbReference type="ARBA" id="ARBA00007953"/>
    </source>
</evidence>
<evidence type="ECO:0000256" key="3">
    <source>
        <dbReference type="ARBA" id="ARBA00023235"/>
    </source>
</evidence>
<keyword evidence="7" id="KW-1185">Reference proteome</keyword>
<feature type="domain" description="TRUD" evidence="5">
    <location>
        <begin position="158"/>
        <end position="309"/>
    </location>
</feature>
<evidence type="ECO:0000259" key="5">
    <source>
        <dbReference type="PROSITE" id="PS50984"/>
    </source>
</evidence>
<reference evidence="6 7" key="1">
    <citation type="submission" date="2021-10" db="EMBL/GenBank/DDBJ databases">
        <title>Draft genome of Aestuariibacter halophilus JC2043.</title>
        <authorList>
            <person name="Emsley S.A."/>
            <person name="Pfannmuller K.M."/>
            <person name="Ushijima B."/>
            <person name="Saw J.H."/>
            <person name="Videau P."/>
        </authorList>
    </citation>
    <scope>NUCLEOTIDE SEQUENCE [LARGE SCALE GENOMIC DNA]</scope>
    <source>
        <strain evidence="6 7">JC2043</strain>
    </source>
</reference>
<dbReference type="InterPro" id="IPR050170">
    <property type="entry name" value="TruD_pseudoU_synthase"/>
</dbReference>
<evidence type="ECO:0000313" key="7">
    <source>
        <dbReference type="Proteomes" id="UP001520878"/>
    </source>
</evidence>
<dbReference type="InterPro" id="IPR001656">
    <property type="entry name" value="PsdUridine_synth_TruD"/>
</dbReference>